<evidence type="ECO:0000256" key="1">
    <source>
        <dbReference type="ARBA" id="ARBA00006270"/>
    </source>
</evidence>
<keyword evidence="3" id="KW-0342">GTP-binding</keyword>
<comment type="similarity">
    <text evidence="1">Belongs to the small GTPase superfamily. Rab family.</text>
</comment>
<dbReference type="EMBL" id="CYKH01002119">
    <property type="protein sequence ID" value="CUG93116.1"/>
    <property type="molecule type" value="Genomic_DNA"/>
</dbReference>
<evidence type="ECO:0000256" key="2">
    <source>
        <dbReference type="ARBA" id="ARBA00022741"/>
    </source>
</evidence>
<feature type="compositionally biased region" description="Polar residues" evidence="4">
    <location>
        <begin position="114"/>
        <end position="128"/>
    </location>
</feature>
<dbReference type="Gene3D" id="3.40.50.300">
    <property type="entry name" value="P-loop containing nucleotide triphosphate hydrolases"/>
    <property type="match status" value="1"/>
</dbReference>
<dbReference type="VEuPathDB" id="TriTrypDB:BSAL_40835"/>
<dbReference type="SMART" id="SM00175">
    <property type="entry name" value="RAB"/>
    <property type="match status" value="1"/>
</dbReference>
<feature type="region of interest" description="Disordered" evidence="4">
    <location>
        <begin position="82"/>
        <end position="128"/>
    </location>
</feature>
<reference evidence="6" key="1">
    <citation type="submission" date="2015-09" db="EMBL/GenBank/DDBJ databases">
        <authorList>
            <consortium name="Pathogen Informatics"/>
        </authorList>
    </citation>
    <scope>NUCLEOTIDE SEQUENCE [LARGE SCALE GENOMIC DNA]</scope>
    <source>
        <strain evidence="6">Lake Konstanz</strain>
    </source>
</reference>
<dbReference type="GO" id="GO:0090385">
    <property type="term" value="P:phagosome-lysosome fusion"/>
    <property type="evidence" value="ECO:0007669"/>
    <property type="project" value="TreeGrafter"/>
</dbReference>
<dbReference type="GO" id="GO:0045335">
    <property type="term" value="C:phagocytic vesicle"/>
    <property type="evidence" value="ECO:0007669"/>
    <property type="project" value="TreeGrafter"/>
</dbReference>
<gene>
    <name evidence="5" type="ORF">BSAL_40835</name>
</gene>
<keyword evidence="2" id="KW-0547">Nucleotide-binding</keyword>
<dbReference type="GO" id="GO:0005525">
    <property type="term" value="F:GTP binding"/>
    <property type="evidence" value="ECO:0007669"/>
    <property type="project" value="UniProtKB-KW"/>
</dbReference>
<dbReference type="InterPro" id="IPR027417">
    <property type="entry name" value="P-loop_NTPase"/>
</dbReference>
<dbReference type="AlphaFoldDB" id="A0A0S4JUJ4"/>
<evidence type="ECO:0000313" key="6">
    <source>
        <dbReference type="Proteomes" id="UP000051952"/>
    </source>
</evidence>
<dbReference type="OMA" id="HKECHED"/>
<keyword evidence="6" id="KW-1185">Reference proteome</keyword>
<evidence type="ECO:0000313" key="5">
    <source>
        <dbReference type="EMBL" id="CUG93116.1"/>
    </source>
</evidence>
<evidence type="ECO:0000256" key="4">
    <source>
        <dbReference type="SAM" id="MobiDB-lite"/>
    </source>
</evidence>
<proteinExistence type="inferred from homology"/>
<dbReference type="GO" id="GO:0005764">
    <property type="term" value="C:lysosome"/>
    <property type="evidence" value="ECO:0007669"/>
    <property type="project" value="TreeGrafter"/>
</dbReference>
<sequence length="337" mass="36462">MTSVQKKTRGNAGGGSASPTRADGAGREAKGEVTLKIICVGAAATGKTTFLKFWETNKESPAHSVRTTISMEFHKHEMDIALPPPNVAPSITSFLPPEQNHTDTDPSSTSSSPNLTQQPSGANFSRENSIVRENSIGGSESRRGSVAPYRLAAPLVRDNFGPETEQRRAIVKVWDIQGQEHSKTMTRGFYSGALGAMVFCELASHTDSLDAAVLWKKDVDSKVWVSKGDGREEKIPCWLVVNKYDVIKDLPAPQCPTWATHQALDAFVKAHGFVGWSYASGLKGVNVLDTVRAAVSRCAERFPEEIRNVASGAGPAASNGILLQRPRKQAEKKRDCC</sequence>
<dbReference type="GO" id="GO:0008333">
    <property type="term" value="P:endosome to lysosome transport"/>
    <property type="evidence" value="ECO:0007669"/>
    <property type="project" value="TreeGrafter"/>
</dbReference>
<dbReference type="OrthoDB" id="248225at2759"/>
<name>A0A0S4JUJ4_BODSA</name>
<organism evidence="5 6">
    <name type="scientific">Bodo saltans</name>
    <name type="common">Flagellated protozoan</name>
    <dbReference type="NCBI Taxonomy" id="75058"/>
    <lineage>
        <taxon>Eukaryota</taxon>
        <taxon>Discoba</taxon>
        <taxon>Euglenozoa</taxon>
        <taxon>Kinetoplastea</taxon>
        <taxon>Metakinetoplastina</taxon>
        <taxon>Eubodonida</taxon>
        <taxon>Bodonidae</taxon>
        <taxon>Bodo</taxon>
    </lineage>
</organism>
<dbReference type="GO" id="GO:0005770">
    <property type="term" value="C:late endosome"/>
    <property type="evidence" value="ECO:0007669"/>
    <property type="project" value="TreeGrafter"/>
</dbReference>
<protein>
    <submittedName>
        <fullName evidence="5">Ras-related GTP-binding protein, putative</fullName>
    </submittedName>
</protein>
<dbReference type="Proteomes" id="UP000051952">
    <property type="component" value="Unassembled WGS sequence"/>
</dbReference>
<dbReference type="PANTHER" id="PTHR47981:SF41">
    <property type="entry name" value="RAS-RELATED PROTEIN RAB-32 ISOFORM X1"/>
    <property type="match status" value="1"/>
</dbReference>
<dbReference type="PANTHER" id="PTHR47981">
    <property type="entry name" value="RAB FAMILY"/>
    <property type="match status" value="1"/>
</dbReference>
<evidence type="ECO:0000256" key="3">
    <source>
        <dbReference type="ARBA" id="ARBA00023134"/>
    </source>
</evidence>
<feature type="region of interest" description="Disordered" evidence="4">
    <location>
        <begin position="1"/>
        <end position="28"/>
    </location>
</feature>
<dbReference type="SUPFAM" id="SSF52540">
    <property type="entry name" value="P-loop containing nucleoside triphosphate hydrolases"/>
    <property type="match status" value="1"/>
</dbReference>
<accession>A0A0S4JUJ4</accession>
<dbReference type="Pfam" id="PF08477">
    <property type="entry name" value="Roc"/>
    <property type="match status" value="1"/>
</dbReference>